<dbReference type="STRING" id="417292.SAMN05421806_12826"/>
<evidence type="ECO:0000313" key="6">
    <source>
        <dbReference type="EMBL" id="SDL33367.1"/>
    </source>
</evidence>
<dbReference type="GO" id="GO:0032259">
    <property type="term" value="P:methylation"/>
    <property type="evidence" value="ECO:0007669"/>
    <property type="project" value="UniProtKB-KW"/>
</dbReference>
<dbReference type="GO" id="GO:0008168">
    <property type="term" value="F:methyltransferase activity"/>
    <property type="evidence" value="ECO:0007669"/>
    <property type="project" value="UniProtKB-KW"/>
</dbReference>
<evidence type="ECO:0000256" key="3">
    <source>
        <dbReference type="ARBA" id="ARBA00022989"/>
    </source>
</evidence>
<sequence>MAAWALVLFGVFLLLDGGVRIAVQQRRTGESGVRRPAGVFHWCARLASALGGLAAGVAAPAGALAGLGPLPGLDRPALRVAGVVLAAVSIAAVFACQLAMGASWRTTVDPAERPALVTSGPFSLVRNPIYTALTAMTAGLALAVPNAISVAGLAAMAIGNELQVRRIEEPYLKRIHGDAWQEYAARTGRFVPGLGRLRRTAASS</sequence>
<keyword evidence="6" id="KW-0489">Methyltransferase</keyword>
<keyword evidence="3 5" id="KW-1133">Transmembrane helix</keyword>
<evidence type="ECO:0000313" key="7">
    <source>
        <dbReference type="Proteomes" id="UP000199155"/>
    </source>
</evidence>
<name>A0A1G9J727_9ACTN</name>
<dbReference type="AlphaFoldDB" id="A0A1G9J727"/>
<feature type="transmembrane region" description="Helical" evidence="5">
    <location>
        <begin position="80"/>
        <end position="100"/>
    </location>
</feature>
<dbReference type="PANTHER" id="PTHR12714:SF9">
    <property type="entry name" value="PROTEIN-S-ISOPRENYLCYSTEINE O-METHYLTRANSFERASE"/>
    <property type="match status" value="1"/>
</dbReference>
<feature type="transmembrane region" description="Helical" evidence="5">
    <location>
        <begin position="129"/>
        <end position="158"/>
    </location>
</feature>
<dbReference type="Pfam" id="PF04191">
    <property type="entry name" value="PEMT"/>
    <property type="match status" value="1"/>
</dbReference>
<dbReference type="Proteomes" id="UP000199155">
    <property type="component" value="Unassembled WGS sequence"/>
</dbReference>
<proteinExistence type="predicted"/>
<reference evidence="6 7" key="1">
    <citation type="submission" date="2016-10" db="EMBL/GenBank/DDBJ databases">
        <authorList>
            <person name="de Groot N.N."/>
        </authorList>
    </citation>
    <scope>NUCLEOTIDE SEQUENCE [LARGE SCALE GENOMIC DNA]</scope>
    <source>
        <strain evidence="6 7">CGMCC 4.5727</strain>
    </source>
</reference>
<dbReference type="InterPro" id="IPR007318">
    <property type="entry name" value="Phopholipid_MeTrfase"/>
</dbReference>
<dbReference type="EMBL" id="FNFF01000028">
    <property type="protein sequence ID" value="SDL33367.1"/>
    <property type="molecule type" value="Genomic_DNA"/>
</dbReference>
<gene>
    <name evidence="6" type="ORF">SAMN05421806_12826</name>
</gene>
<evidence type="ECO:0000256" key="4">
    <source>
        <dbReference type="ARBA" id="ARBA00023136"/>
    </source>
</evidence>
<evidence type="ECO:0000256" key="1">
    <source>
        <dbReference type="ARBA" id="ARBA00004127"/>
    </source>
</evidence>
<dbReference type="Gene3D" id="1.20.120.1630">
    <property type="match status" value="1"/>
</dbReference>
<feature type="transmembrane region" description="Helical" evidence="5">
    <location>
        <begin position="46"/>
        <end position="68"/>
    </location>
</feature>
<dbReference type="PANTHER" id="PTHR12714">
    <property type="entry name" value="PROTEIN-S ISOPRENYLCYSTEINE O-METHYLTRANSFERASE"/>
    <property type="match status" value="1"/>
</dbReference>
<evidence type="ECO:0000256" key="5">
    <source>
        <dbReference type="SAM" id="Phobius"/>
    </source>
</evidence>
<comment type="subcellular location">
    <subcellularLocation>
        <location evidence="1">Endomembrane system</location>
        <topology evidence="1">Multi-pass membrane protein</topology>
    </subcellularLocation>
</comment>
<keyword evidence="2 5" id="KW-0812">Transmembrane</keyword>
<organism evidence="6 7">
    <name type="scientific">Streptomyces indicus</name>
    <dbReference type="NCBI Taxonomy" id="417292"/>
    <lineage>
        <taxon>Bacteria</taxon>
        <taxon>Bacillati</taxon>
        <taxon>Actinomycetota</taxon>
        <taxon>Actinomycetes</taxon>
        <taxon>Kitasatosporales</taxon>
        <taxon>Streptomycetaceae</taxon>
        <taxon>Streptomyces</taxon>
    </lineage>
</organism>
<keyword evidence="6" id="KW-0808">Transferase</keyword>
<accession>A0A1G9J727</accession>
<dbReference type="OrthoDB" id="941586at2"/>
<dbReference type="GO" id="GO:0012505">
    <property type="term" value="C:endomembrane system"/>
    <property type="evidence" value="ECO:0007669"/>
    <property type="project" value="UniProtKB-SubCell"/>
</dbReference>
<evidence type="ECO:0000256" key="2">
    <source>
        <dbReference type="ARBA" id="ARBA00022692"/>
    </source>
</evidence>
<keyword evidence="7" id="KW-1185">Reference proteome</keyword>
<protein>
    <submittedName>
        <fullName evidence="6">Protein-S-isoprenylcysteine O-methyltransferase Ste14</fullName>
    </submittedName>
</protein>
<dbReference type="RefSeq" id="WP_093617875.1">
    <property type="nucleotide sequence ID" value="NZ_FNFF01000028.1"/>
</dbReference>
<keyword evidence="4 5" id="KW-0472">Membrane</keyword>